<dbReference type="GO" id="GO:0005634">
    <property type="term" value="C:nucleus"/>
    <property type="evidence" value="ECO:0007669"/>
    <property type="project" value="TreeGrafter"/>
</dbReference>
<dbReference type="OrthoDB" id="10030453at2759"/>
<organism evidence="1 2">
    <name type="scientific">Heterotrigona itama</name>
    <dbReference type="NCBI Taxonomy" id="395501"/>
    <lineage>
        <taxon>Eukaryota</taxon>
        <taxon>Metazoa</taxon>
        <taxon>Ecdysozoa</taxon>
        <taxon>Arthropoda</taxon>
        <taxon>Hexapoda</taxon>
        <taxon>Insecta</taxon>
        <taxon>Pterygota</taxon>
        <taxon>Neoptera</taxon>
        <taxon>Endopterygota</taxon>
        <taxon>Hymenoptera</taxon>
        <taxon>Apocrita</taxon>
        <taxon>Aculeata</taxon>
        <taxon>Apoidea</taxon>
        <taxon>Anthophila</taxon>
        <taxon>Apidae</taxon>
        <taxon>Heterotrigona</taxon>
    </lineage>
</organism>
<evidence type="ECO:0008006" key="3">
    <source>
        <dbReference type="Google" id="ProtNLM"/>
    </source>
</evidence>
<dbReference type="Proteomes" id="UP000752696">
    <property type="component" value="Unassembled WGS sequence"/>
</dbReference>
<dbReference type="InterPro" id="IPR018792">
    <property type="entry name" value="NUPR1-like"/>
</dbReference>
<dbReference type="PANTHER" id="PTHR17149">
    <property type="entry name" value="NUCLEAR PROTEIN 1 AND 2"/>
    <property type="match status" value="1"/>
</dbReference>
<dbReference type="Pfam" id="PF10195">
    <property type="entry name" value="Phospho_p8"/>
    <property type="match status" value="1"/>
</dbReference>
<dbReference type="GO" id="GO:0008285">
    <property type="term" value="P:negative regulation of cell population proliferation"/>
    <property type="evidence" value="ECO:0007669"/>
    <property type="project" value="TreeGrafter"/>
</dbReference>
<sequence length="123" mass="14623">CKIKNLIKRLLHQALTRHHCILRLRNNSWIPYISGGNKWRLIACSESDIWKTRAMSDYYVDEYEHFNYDYDKHIFTGHSGKQRSKREALTHTNHFDPCGHSRKILTKLMNSEHNKRNVGKTKA</sequence>
<proteinExistence type="predicted"/>
<dbReference type="GO" id="GO:0045786">
    <property type="term" value="P:negative regulation of cell cycle"/>
    <property type="evidence" value="ECO:0007669"/>
    <property type="project" value="TreeGrafter"/>
</dbReference>
<reference evidence="1" key="1">
    <citation type="submission" date="2020-07" db="EMBL/GenBank/DDBJ databases">
        <authorList>
            <person name="Nazaruddin N."/>
        </authorList>
    </citation>
    <scope>NUCLEOTIDE SEQUENCE</scope>
</reference>
<dbReference type="GO" id="GO:0006357">
    <property type="term" value="P:regulation of transcription by RNA polymerase II"/>
    <property type="evidence" value="ECO:0007669"/>
    <property type="project" value="TreeGrafter"/>
</dbReference>
<protein>
    <recommendedName>
        <fullName evidence="3">Nuclear protein 1</fullName>
    </recommendedName>
</protein>
<dbReference type="AlphaFoldDB" id="A0A6V7HHG5"/>
<feature type="non-terminal residue" evidence="1">
    <location>
        <position position="123"/>
    </location>
</feature>
<dbReference type="PANTHER" id="PTHR17149:SF4">
    <property type="entry name" value="RH17958P"/>
    <property type="match status" value="1"/>
</dbReference>
<name>A0A6V7HHG5_9HYME</name>
<comment type="caution">
    <text evidence="1">The sequence shown here is derived from an EMBL/GenBank/DDBJ whole genome shotgun (WGS) entry which is preliminary data.</text>
</comment>
<accession>A0A6V7HHG5</accession>
<keyword evidence="2" id="KW-1185">Reference proteome</keyword>
<gene>
    <name evidence="1" type="ORF">MHI_LOCUS896016</name>
</gene>
<evidence type="ECO:0000313" key="2">
    <source>
        <dbReference type="Proteomes" id="UP000752696"/>
    </source>
</evidence>
<dbReference type="EMBL" id="CAJDYZ010011793">
    <property type="protein sequence ID" value="CAD1480080.1"/>
    <property type="molecule type" value="Genomic_DNA"/>
</dbReference>
<evidence type="ECO:0000313" key="1">
    <source>
        <dbReference type="EMBL" id="CAD1480080.1"/>
    </source>
</evidence>